<dbReference type="Proteomes" id="UP000502831">
    <property type="component" value="Chromosome"/>
</dbReference>
<dbReference type="AlphaFoldDB" id="A0A6G9VRD0"/>
<evidence type="ECO:0000313" key="2">
    <source>
        <dbReference type="EMBL" id="QIR75907.1"/>
    </source>
</evidence>
<sequence length="128" mass="13746">MKKLLVAIFAVMLGLSGAFAAEALSKKGMAGPLEVEYSSEKPLSQGMNMINIKVKENGKEIKDAKVSVTASMPAMPGMPAMEQSSEAMFVNGAYMAHVTFSMNGTWQLNIVIETSDGKKQRLKSSVNL</sequence>
<evidence type="ECO:0000259" key="1">
    <source>
        <dbReference type="Pfam" id="PF13115"/>
    </source>
</evidence>
<gene>
    <name evidence="2" type="ORF">FA584_06670</name>
</gene>
<dbReference type="InterPro" id="IPR032693">
    <property type="entry name" value="YtkA-like_dom"/>
</dbReference>
<accession>A0A6G9VRD0</accession>
<proteinExistence type="predicted"/>
<evidence type="ECO:0000313" key="3">
    <source>
        <dbReference type="Proteomes" id="UP000502831"/>
    </source>
</evidence>
<protein>
    <submittedName>
        <fullName evidence="2">FixH family protein</fullName>
    </submittedName>
</protein>
<dbReference type="RefSeq" id="WP_167749794.1">
    <property type="nucleotide sequence ID" value="NZ_CP039734.2"/>
</dbReference>
<name>A0A6G9VRD0_9BACT</name>
<reference evidence="2 3" key="1">
    <citation type="journal article" date="2017" name="Environ. Sci. Technol.">
        <title>Organohalide Respiration with Chlorinated Ethenes under Low pH Conditions.</title>
        <authorList>
            <person name="Yang Y."/>
            <person name="Capiro N.L."/>
            <person name="Marcet T.F."/>
            <person name="Yan J."/>
            <person name="Pennell K.D."/>
            <person name="Loffler F.E."/>
        </authorList>
    </citation>
    <scope>NUCLEOTIDE SEQUENCE [LARGE SCALE GENOMIC DNA]</scope>
    <source>
        <strain evidence="2 3">ACSDCE</strain>
    </source>
</reference>
<feature type="domain" description="YtkA-like" evidence="1">
    <location>
        <begin position="32"/>
        <end position="110"/>
    </location>
</feature>
<dbReference type="EMBL" id="CP039734">
    <property type="protein sequence ID" value="QIR75907.1"/>
    <property type="molecule type" value="Genomic_DNA"/>
</dbReference>
<organism evidence="2 3">
    <name type="scientific">Sulfurospirillum diekertiae</name>
    <dbReference type="NCBI Taxonomy" id="1854492"/>
    <lineage>
        <taxon>Bacteria</taxon>
        <taxon>Pseudomonadati</taxon>
        <taxon>Campylobacterota</taxon>
        <taxon>Epsilonproteobacteria</taxon>
        <taxon>Campylobacterales</taxon>
        <taxon>Sulfurospirillaceae</taxon>
        <taxon>Sulfurospirillum</taxon>
    </lineage>
</organism>
<dbReference type="Pfam" id="PF13115">
    <property type="entry name" value="YtkA"/>
    <property type="match status" value="1"/>
</dbReference>